<organism evidence="11 12">
    <name type="scientific">Temnothorax curvispinosus</name>
    <dbReference type="NCBI Taxonomy" id="300111"/>
    <lineage>
        <taxon>Eukaryota</taxon>
        <taxon>Metazoa</taxon>
        <taxon>Ecdysozoa</taxon>
        <taxon>Arthropoda</taxon>
        <taxon>Hexapoda</taxon>
        <taxon>Insecta</taxon>
        <taxon>Pterygota</taxon>
        <taxon>Neoptera</taxon>
        <taxon>Endopterygota</taxon>
        <taxon>Hymenoptera</taxon>
        <taxon>Apocrita</taxon>
        <taxon>Aculeata</taxon>
        <taxon>Formicoidea</taxon>
        <taxon>Formicidae</taxon>
        <taxon>Myrmicinae</taxon>
        <taxon>Temnothorax</taxon>
    </lineage>
</organism>
<keyword evidence="6" id="KW-0539">Nucleus</keyword>
<keyword evidence="3" id="KW-0158">Chromosome</keyword>
<dbReference type="GO" id="GO:0003684">
    <property type="term" value="F:damaged DNA binding"/>
    <property type="evidence" value="ECO:0007669"/>
    <property type="project" value="TreeGrafter"/>
</dbReference>
<evidence type="ECO:0000256" key="1">
    <source>
        <dbReference type="ARBA" id="ARBA00004123"/>
    </source>
</evidence>
<dbReference type="Gene3D" id="3.40.50.10980">
    <property type="entry name" value="Nibrin, BRCT2 domain"/>
    <property type="match status" value="1"/>
</dbReference>
<dbReference type="CDD" id="cd22667">
    <property type="entry name" value="FHA_NBN"/>
    <property type="match status" value="1"/>
</dbReference>
<dbReference type="InterPro" id="IPR008984">
    <property type="entry name" value="SMAD_FHA_dom_sf"/>
</dbReference>
<dbReference type="InterPro" id="IPR001357">
    <property type="entry name" value="BRCT_dom"/>
</dbReference>
<gene>
    <name evidence="12" type="primary">LOC112463815</name>
</gene>
<dbReference type="SUPFAM" id="SSF49879">
    <property type="entry name" value="SMAD/FHA domain"/>
    <property type="match status" value="1"/>
</dbReference>
<keyword evidence="4" id="KW-0227">DNA damage</keyword>
<dbReference type="PANTHER" id="PTHR12162:SF0">
    <property type="entry name" value="NIBRIN"/>
    <property type="match status" value="1"/>
</dbReference>
<evidence type="ECO:0000256" key="6">
    <source>
        <dbReference type="ARBA" id="ARBA00023242"/>
    </source>
</evidence>
<dbReference type="AlphaFoldDB" id="A0A6J1R011"/>
<comment type="subcellular location">
    <subcellularLocation>
        <location evidence="2">Chromosome</location>
    </subcellularLocation>
    <subcellularLocation>
        <location evidence="1">Nucleus</location>
    </subcellularLocation>
</comment>
<feature type="region of interest" description="Disordered" evidence="9">
    <location>
        <begin position="412"/>
        <end position="431"/>
    </location>
</feature>
<dbReference type="Pfam" id="PF16508">
    <property type="entry name" value="NIBRIN_BRCT_II"/>
    <property type="match status" value="1"/>
</dbReference>
<proteinExistence type="inferred from homology"/>
<dbReference type="InterPro" id="IPR040227">
    <property type="entry name" value="Nibrin-rel"/>
</dbReference>
<dbReference type="InterPro" id="IPR043014">
    <property type="entry name" value="Nibrin_BRCT2_sf"/>
</dbReference>
<evidence type="ECO:0000256" key="7">
    <source>
        <dbReference type="ARBA" id="ARBA00023306"/>
    </source>
</evidence>
<evidence type="ECO:0000256" key="9">
    <source>
        <dbReference type="SAM" id="MobiDB-lite"/>
    </source>
</evidence>
<dbReference type="PANTHER" id="PTHR12162">
    <property type="entry name" value="NIBRIN-RELATED"/>
    <property type="match status" value="1"/>
</dbReference>
<reference evidence="12" key="1">
    <citation type="submission" date="2025-08" db="UniProtKB">
        <authorList>
            <consortium name="RefSeq"/>
        </authorList>
    </citation>
    <scope>IDENTIFICATION</scope>
    <source>
        <tissue evidence="12">Whole body</tissue>
    </source>
</reference>
<keyword evidence="7" id="KW-0131">Cell cycle</keyword>
<dbReference type="Pfam" id="PF00533">
    <property type="entry name" value="BRCT"/>
    <property type="match status" value="1"/>
</dbReference>
<dbReference type="Gene3D" id="3.40.50.10190">
    <property type="entry name" value="BRCT domain"/>
    <property type="match status" value="1"/>
</dbReference>
<name>A0A6J1R011_9HYME</name>
<feature type="region of interest" description="Disordered" evidence="9">
    <location>
        <begin position="365"/>
        <end position="393"/>
    </location>
</feature>
<keyword evidence="11" id="KW-1185">Reference proteome</keyword>
<dbReference type="Gene3D" id="2.60.200.20">
    <property type="match status" value="1"/>
</dbReference>
<dbReference type="RefSeq" id="XP_024886190.1">
    <property type="nucleotide sequence ID" value="XM_025030422.1"/>
</dbReference>
<dbReference type="Pfam" id="PF00498">
    <property type="entry name" value="FHA"/>
    <property type="match status" value="1"/>
</dbReference>
<dbReference type="InterPro" id="IPR036420">
    <property type="entry name" value="BRCT_dom_sf"/>
</dbReference>
<dbReference type="GeneID" id="112463815"/>
<sequence>MWCLKGREDLCVYILPNQKKSFGKSLSDIKLEGDPTISRLHAVVSVEPTEESETQYRCVINDVSKYGTFVIRDNKKRKLLSDKFVLKVDDIVQFGLKESTFVVLCHSFVIARSSLGEQGIKKLQDIAQNLKATLSETWGNFCTHLTVAESTLFTPKLACALASAKPVVTNAYWEAVDVAVKESKELPKIEDFLPKLREDWLKVDPRKFLPDEKRRTLFKGLSFIHFCAKQYSANAPLITTAGGKSCVYPTKRPLTPRDLTAKNAIVILYPASDSTQLTQAIPADYPIIHRKLQAVKRRMISDSEIPIAVLHCNTETYCNPKYDFATYLQSETPNIFLSNTIIENTQDIVNADTRQIKRKIIPETCDSPNNESVSKKVRSDESERNISGNITTTQNTDNIESKCKIIPETCDSQTSKKSSKSSYPFDESERKCMSGTNESNIAMNNVQNASNREMKCKMTVKTYDSQNNENISSRVFYESEQRYVSDTSRSNILTKIQNKSIIKNNYSSNEQKNISDSNTNNILPNDTNKHKIIPESCCSVEKNTSDIFSGKSNNKEVRIIPESCCSVEKNISDIFSGKSNNKEVRIISETCEFNEELVGNNAVTKKEHHIVELQEESMLQENEYGFQQQENSIVEKDNLNKNNDKFARWKSSKNAKTPHTVSINEINDSAATDINIKQGKENSLFEKGCSRVELQDSLKKQKLSPGCNSEKNQEDKRVKEDKIYTKDNKKEELRKTGGNKTYQNQGFTDKILRKDVPCGKKFIKMFVMKPERILRRNDFVL</sequence>
<dbReference type="InterPro" id="IPR032429">
    <property type="entry name" value="Nibrin_BRCT2"/>
</dbReference>
<keyword evidence="5" id="KW-0234">DNA repair</keyword>
<evidence type="ECO:0000259" key="10">
    <source>
        <dbReference type="PROSITE" id="PS50006"/>
    </source>
</evidence>
<dbReference type="InterPro" id="IPR000253">
    <property type="entry name" value="FHA_dom"/>
</dbReference>
<evidence type="ECO:0000313" key="11">
    <source>
        <dbReference type="Proteomes" id="UP000504618"/>
    </source>
</evidence>
<evidence type="ECO:0000256" key="2">
    <source>
        <dbReference type="ARBA" id="ARBA00004286"/>
    </source>
</evidence>
<dbReference type="GO" id="GO:0000724">
    <property type="term" value="P:double-strand break repair via homologous recombination"/>
    <property type="evidence" value="ECO:0007669"/>
    <property type="project" value="TreeGrafter"/>
</dbReference>
<evidence type="ECO:0000256" key="3">
    <source>
        <dbReference type="ARBA" id="ARBA00022454"/>
    </source>
</evidence>
<dbReference type="SUPFAM" id="SSF52113">
    <property type="entry name" value="BRCT domain"/>
    <property type="match status" value="1"/>
</dbReference>
<comment type="similarity">
    <text evidence="8">Belongs to the Nibrin family.</text>
</comment>
<dbReference type="PROSITE" id="PS50006">
    <property type="entry name" value="FHA_DOMAIN"/>
    <property type="match status" value="1"/>
</dbReference>
<dbReference type="GO" id="GO:0030870">
    <property type="term" value="C:Mre11 complex"/>
    <property type="evidence" value="ECO:0007669"/>
    <property type="project" value="InterPro"/>
</dbReference>
<feature type="domain" description="FHA" evidence="10">
    <location>
        <begin position="28"/>
        <end position="70"/>
    </location>
</feature>
<evidence type="ECO:0000256" key="4">
    <source>
        <dbReference type="ARBA" id="ARBA00022763"/>
    </source>
</evidence>
<dbReference type="GO" id="GO:0007095">
    <property type="term" value="P:mitotic G2 DNA damage checkpoint signaling"/>
    <property type="evidence" value="ECO:0007669"/>
    <property type="project" value="InterPro"/>
</dbReference>
<accession>A0A6J1R011</accession>
<dbReference type="GO" id="GO:0005694">
    <property type="term" value="C:chromosome"/>
    <property type="evidence" value="ECO:0007669"/>
    <property type="project" value="UniProtKB-SubCell"/>
</dbReference>
<evidence type="ECO:0000313" key="12">
    <source>
        <dbReference type="RefSeq" id="XP_024886190.1"/>
    </source>
</evidence>
<feature type="compositionally biased region" description="Basic and acidic residues" evidence="9">
    <location>
        <begin position="373"/>
        <end position="384"/>
    </location>
</feature>
<protein>
    <submittedName>
        <fullName evidence="12">Leucine-rich repeat-containing protein DDB_G0290503 isoform X2</fullName>
    </submittedName>
</protein>
<evidence type="ECO:0000256" key="5">
    <source>
        <dbReference type="ARBA" id="ARBA00023204"/>
    </source>
</evidence>
<dbReference type="Proteomes" id="UP000504618">
    <property type="component" value="Unplaced"/>
</dbReference>
<evidence type="ECO:0000256" key="8">
    <source>
        <dbReference type="ARBA" id="ARBA00044757"/>
    </source>
</evidence>